<dbReference type="CDD" id="cd00085">
    <property type="entry name" value="HNHc"/>
    <property type="match status" value="1"/>
</dbReference>
<dbReference type="Proteomes" id="UP001501867">
    <property type="component" value="Unassembled WGS sequence"/>
</dbReference>
<evidence type="ECO:0000313" key="2">
    <source>
        <dbReference type="Proteomes" id="UP001501867"/>
    </source>
</evidence>
<evidence type="ECO:0000313" key="1">
    <source>
        <dbReference type="EMBL" id="GAA0284441.1"/>
    </source>
</evidence>
<reference evidence="2" key="1">
    <citation type="journal article" date="2019" name="Int. J. Syst. Evol. Microbiol.">
        <title>The Global Catalogue of Microorganisms (GCM) 10K type strain sequencing project: providing services to taxonomists for standard genome sequencing and annotation.</title>
        <authorList>
            <consortium name="The Broad Institute Genomics Platform"/>
            <consortium name="The Broad Institute Genome Sequencing Center for Infectious Disease"/>
            <person name="Wu L."/>
            <person name="Ma J."/>
        </authorList>
    </citation>
    <scope>NUCLEOTIDE SEQUENCE [LARGE SCALE GENOMIC DNA]</scope>
    <source>
        <strain evidence="2">JCM 4505</strain>
    </source>
</reference>
<dbReference type="RefSeq" id="WP_344156692.1">
    <property type="nucleotide sequence ID" value="NZ_BAAABV010000014.1"/>
</dbReference>
<keyword evidence="2" id="KW-1185">Reference proteome</keyword>
<dbReference type="InterPro" id="IPR003615">
    <property type="entry name" value="HNH_nuc"/>
</dbReference>
<dbReference type="EMBL" id="BAAABV010000014">
    <property type="protein sequence ID" value="GAA0284441.1"/>
    <property type="molecule type" value="Genomic_DNA"/>
</dbReference>
<sequence length="339" mass="37070">MTDPYERNTLTTAVAESTGWADLMRRLGLKESGGRRRTLQEKVALHGIDTSHFAKQSPWRKYTDESIAAAVASSTTFREVAINLGARPATGTLSHIGRRIVAAGIDIGHFPSTERTGTELPFTAAELAAAAASADSIRGVARILGVSDDSRSRAALGRMLKEHSIDTAHFRNSRLAVSKEALRAAVPQSTSYADVMRALGLEVNDVNHRRVRRHVAQLELDVSHFKRRSWATTRATAPRPIAPEVLAVLPDGSARANRTRLHRALQEIGVPYACAACGNPGVWLGQPICLQIDHISGDWLDNRRENLRYLCPNCHSLTDTWCGKRRRDPVALQAPAAVD</sequence>
<proteinExistence type="predicted"/>
<organism evidence="1 2">
    <name type="scientific">Streptomyces polychromogenes</name>
    <dbReference type="NCBI Taxonomy" id="67342"/>
    <lineage>
        <taxon>Bacteria</taxon>
        <taxon>Bacillati</taxon>
        <taxon>Actinomycetota</taxon>
        <taxon>Actinomycetes</taxon>
        <taxon>Kitasatosporales</taxon>
        <taxon>Streptomycetaceae</taxon>
        <taxon>Streptomyces</taxon>
    </lineage>
</organism>
<name>A0ABP3EYM3_9ACTN</name>
<accession>A0ABP3EYM3</accession>
<comment type="caution">
    <text evidence="1">The sequence shown here is derived from an EMBL/GenBank/DDBJ whole genome shotgun (WGS) entry which is preliminary data.</text>
</comment>
<gene>
    <name evidence="1" type="ORF">GCM10010302_23220</name>
</gene>
<evidence type="ECO:0008006" key="3">
    <source>
        <dbReference type="Google" id="ProtNLM"/>
    </source>
</evidence>
<protein>
    <recommendedName>
        <fullName evidence="3">HNH endonuclease</fullName>
    </recommendedName>
</protein>